<dbReference type="InterPro" id="IPR050504">
    <property type="entry name" value="IgSF_BTN/MOG"/>
</dbReference>
<gene>
    <name evidence="12" type="primary">LOC110127444</name>
</gene>
<dbReference type="GeneID" id="110127444"/>
<evidence type="ECO:0000256" key="7">
    <source>
        <dbReference type="ARBA" id="ARBA00023319"/>
    </source>
</evidence>
<evidence type="ECO:0000256" key="8">
    <source>
        <dbReference type="SAM" id="MobiDB-lite"/>
    </source>
</evidence>
<dbReference type="InterPro" id="IPR003877">
    <property type="entry name" value="SPRY_dom"/>
</dbReference>
<evidence type="ECO:0000313" key="11">
    <source>
        <dbReference type="Proteomes" id="UP001652640"/>
    </source>
</evidence>
<dbReference type="InterPro" id="IPR001870">
    <property type="entry name" value="B30.2/SPRY"/>
</dbReference>
<dbReference type="InterPro" id="IPR007110">
    <property type="entry name" value="Ig-like_dom"/>
</dbReference>
<dbReference type="SUPFAM" id="SSF49899">
    <property type="entry name" value="Concanavalin A-like lectins/glucanases"/>
    <property type="match status" value="1"/>
</dbReference>
<dbReference type="PROSITE" id="PS50835">
    <property type="entry name" value="IG_LIKE"/>
    <property type="match status" value="2"/>
</dbReference>
<comment type="similarity">
    <text evidence="2">Belongs to the immunoglobulin superfamily. BTN/MOG family.</text>
</comment>
<dbReference type="PANTHER" id="PTHR24100">
    <property type="entry name" value="BUTYROPHILIN"/>
    <property type="match status" value="1"/>
</dbReference>
<keyword evidence="7" id="KW-0393">Immunoglobulin domain</keyword>
<dbReference type="InterPro" id="IPR003879">
    <property type="entry name" value="Butyrophylin_SPRY"/>
</dbReference>
<name>A0ABM4HZ34_ODOVR</name>
<dbReference type="SMART" id="SM00409">
    <property type="entry name" value="IG"/>
    <property type="match status" value="2"/>
</dbReference>
<dbReference type="InterPro" id="IPR013106">
    <property type="entry name" value="Ig_V-set"/>
</dbReference>
<feature type="domain" description="Ig-like" evidence="10">
    <location>
        <begin position="199"/>
        <end position="283"/>
    </location>
</feature>
<dbReference type="Pfam" id="PF00622">
    <property type="entry name" value="SPRY"/>
    <property type="match status" value="1"/>
</dbReference>
<keyword evidence="3" id="KW-0812">Transmembrane</keyword>
<evidence type="ECO:0000256" key="3">
    <source>
        <dbReference type="ARBA" id="ARBA00022692"/>
    </source>
</evidence>
<comment type="subcellular location">
    <subcellularLocation>
        <location evidence="1">Membrane</location>
        <topology evidence="1">Single-pass type I membrane protein</topology>
    </subcellularLocation>
</comment>
<organism evidence="11 12">
    <name type="scientific">Odocoileus virginianus</name>
    <name type="common">White-tailed deer</name>
    <dbReference type="NCBI Taxonomy" id="9874"/>
    <lineage>
        <taxon>Eukaryota</taxon>
        <taxon>Metazoa</taxon>
        <taxon>Chordata</taxon>
        <taxon>Craniata</taxon>
        <taxon>Vertebrata</taxon>
        <taxon>Euteleostomi</taxon>
        <taxon>Mammalia</taxon>
        <taxon>Eutheria</taxon>
        <taxon>Laurasiatheria</taxon>
        <taxon>Artiodactyla</taxon>
        <taxon>Ruminantia</taxon>
        <taxon>Pecora</taxon>
        <taxon>Cervidae</taxon>
        <taxon>Odocoileinae</taxon>
        <taxon>Odocoileus</taxon>
    </lineage>
</organism>
<evidence type="ECO:0000259" key="10">
    <source>
        <dbReference type="PROSITE" id="PS50835"/>
    </source>
</evidence>
<dbReference type="SMART" id="SM00449">
    <property type="entry name" value="SPRY"/>
    <property type="match status" value="1"/>
</dbReference>
<sequence length="612" mass="67232">MNASFTREALSQSIALATRGQQNPVEPGLTQRSSPALGHRFLLPPSSEEMEDFSRSSGLSHLTSLLLILLLPTGESTEEFLVIGPLDPIVAVLGGEAVLPCSLFPAVSAEDMELRWYRSNFSEAVFVYQNRQEQKEEQMAPYAGRTSLVGDRLNQGYAAVRIQRVQASDNGLYTCFFRKGGFYEKAGLELKVAGVGSAPQVRITGPEEDGVRVVCTASRWFPKPQVQWRDLSGEKFLAFSEAHTQDAEGLFSVEAALVVRDSSVGNVTCSILNPVLGQEKAMAIFIPEPFFPQASPWKVAFSVSLTVLVILLLGAGCYTKREHSLKVQKMREKESLCQTREQDRQTKEQVLKDTGKAGQVKAERRKSAYLAAWRKAWLYADWRKEEFQEWPVTLDPASAHSDLVVSHEKTSVTLKDSWVTSVDTCSVLGFEGITSGRCYWEVEIRDGDQSEWALGVCREGVNRKGWYIESPEKGFWVVGRFERGYCACTAKQTLLSFMQAPHPRLRMGVFLDYQEGDVSFYNMADGSHIFSFPQASFSGTLFPYFMINSGDVSLTVCSKVGGSEGLPAALSNPSLEEPVSLPGAGFSSGSGAEGPPGAECPLLPCNPEAVSP</sequence>
<feature type="domain" description="Ig-like" evidence="10">
    <location>
        <begin position="72"/>
        <end position="175"/>
    </location>
</feature>
<keyword evidence="6" id="KW-0472">Membrane</keyword>
<dbReference type="Pfam" id="PF22705">
    <property type="entry name" value="C2-set_3"/>
    <property type="match status" value="1"/>
</dbReference>
<dbReference type="SMART" id="SM00406">
    <property type="entry name" value="IGv"/>
    <property type="match status" value="1"/>
</dbReference>
<dbReference type="PANTHER" id="PTHR24100:SF64">
    <property type="entry name" value="BUTYROPHILIN, SUBFAMILY 3, MEMBER A3-RELATED"/>
    <property type="match status" value="1"/>
</dbReference>
<dbReference type="PROSITE" id="PS50188">
    <property type="entry name" value="B302_SPRY"/>
    <property type="match status" value="1"/>
</dbReference>
<accession>A0ABM4HZ34</accession>
<dbReference type="Gene3D" id="2.60.120.920">
    <property type="match status" value="1"/>
</dbReference>
<evidence type="ECO:0000256" key="5">
    <source>
        <dbReference type="ARBA" id="ARBA00022989"/>
    </source>
</evidence>
<dbReference type="PRINTS" id="PR01407">
    <property type="entry name" value="BUTYPHLNCDUF"/>
</dbReference>
<dbReference type="InterPro" id="IPR013783">
    <property type="entry name" value="Ig-like_fold"/>
</dbReference>
<keyword evidence="11" id="KW-1185">Reference proteome</keyword>
<evidence type="ECO:0000256" key="1">
    <source>
        <dbReference type="ARBA" id="ARBA00004479"/>
    </source>
</evidence>
<keyword evidence="4" id="KW-0732">Signal</keyword>
<dbReference type="InterPro" id="IPR003599">
    <property type="entry name" value="Ig_sub"/>
</dbReference>
<dbReference type="InterPro" id="IPR013320">
    <property type="entry name" value="ConA-like_dom_sf"/>
</dbReference>
<dbReference type="CDD" id="cd05713">
    <property type="entry name" value="IgV_MOG_like"/>
    <property type="match status" value="1"/>
</dbReference>
<protein>
    <submittedName>
        <fullName evidence="12">Butyrophilin-like protein 1</fullName>
    </submittedName>
</protein>
<evidence type="ECO:0000256" key="6">
    <source>
        <dbReference type="ARBA" id="ARBA00023136"/>
    </source>
</evidence>
<dbReference type="InterPro" id="IPR053896">
    <property type="entry name" value="BTN3A2-like_Ig-C"/>
</dbReference>
<feature type="domain" description="B30.2/SPRY" evidence="9">
    <location>
        <begin position="372"/>
        <end position="563"/>
    </location>
</feature>
<dbReference type="RefSeq" id="XP_070320827.1">
    <property type="nucleotide sequence ID" value="XM_070464726.1"/>
</dbReference>
<dbReference type="Gene3D" id="2.60.40.10">
    <property type="entry name" value="Immunoglobulins"/>
    <property type="match status" value="2"/>
</dbReference>
<evidence type="ECO:0000313" key="12">
    <source>
        <dbReference type="RefSeq" id="XP_070320827.1"/>
    </source>
</evidence>
<dbReference type="Pfam" id="PF07686">
    <property type="entry name" value="V-set"/>
    <property type="match status" value="1"/>
</dbReference>
<reference evidence="12" key="1">
    <citation type="submission" date="2025-08" db="UniProtKB">
        <authorList>
            <consortium name="RefSeq"/>
        </authorList>
    </citation>
    <scope>IDENTIFICATION</scope>
    <source>
        <tissue evidence="12">Tongue muscle</tissue>
    </source>
</reference>
<dbReference type="Proteomes" id="UP001652640">
    <property type="component" value="Unplaced"/>
</dbReference>
<evidence type="ECO:0000256" key="4">
    <source>
        <dbReference type="ARBA" id="ARBA00022729"/>
    </source>
</evidence>
<proteinExistence type="inferred from homology"/>
<dbReference type="InterPro" id="IPR043136">
    <property type="entry name" value="B30.2/SPRY_sf"/>
</dbReference>
<evidence type="ECO:0000256" key="2">
    <source>
        <dbReference type="ARBA" id="ARBA00007591"/>
    </source>
</evidence>
<keyword evidence="5" id="KW-1133">Transmembrane helix</keyword>
<dbReference type="SUPFAM" id="SSF48726">
    <property type="entry name" value="Immunoglobulin"/>
    <property type="match status" value="2"/>
</dbReference>
<dbReference type="InterPro" id="IPR036179">
    <property type="entry name" value="Ig-like_dom_sf"/>
</dbReference>
<feature type="region of interest" description="Disordered" evidence="8">
    <location>
        <begin position="580"/>
        <end position="612"/>
    </location>
</feature>
<dbReference type="CDD" id="cd13733">
    <property type="entry name" value="SPRY_PRY_C-I_1"/>
    <property type="match status" value="1"/>
</dbReference>
<evidence type="ECO:0000259" key="9">
    <source>
        <dbReference type="PROSITE" id="PS50188"/>
    </source>
</evidence>